<name>A0A1P8JXX4_9BURK</name>
<protein>
    <recommendedName>
        <fullName evidence="9">Flagellar L-ring protein</fullName>
    </recommendedName>
    <alternativeName>
        <fullName evidence="9">Basal body L-ring protein</fullName>
    </alternativeName>
</protein>
<comment type="similarity">
    <text evidence="3 9">Belongs to the FlgH family.</text>
</comment>
<accession>A0A1P8JXX4</accession>
<evidence type="ECO:0000313" key="12">
    <source>
        <dbReference type="Proteomes" id="UP000186609"/>
    </source>
</evidence>
<evidence type="ECO:0000256" key="3">
    <source>
        <dbReference type="ARBA" id="ARBA00006929"/>
    </source>
</evidence>
<evidence type="ECO:0000256" key="9">
    <source>
        <dbReference type="HAMAP-Rule" id="MF_00415"/>
    </source>
</evidence>
<dbReference type="GO" id="GO:0009279">
    <property type="term" value="C:cell outer membrane"/>
    <property type="evidence" value="ECO:0007669"/>
    <property type="project" value="UniProtKB-SubCell"/>
</dbReference>
<keyword evidence="11" id="KW-0282">Flagellum</keyword>
<keyword evidence="8 9" id="KW-0998">Cell outer membrane</keyword>
<comment type="subunit">
    <text evidence="4 9">The basal body constitutes a major portion of the flagellar organelle and consists of four rings (L,P,S, and M) mounted on a central rod.</text>
</comment>
<dbReference type="PANTHER" id="PTHR34933">
    <property type="entry name" value="FLAGELLAR L-RING PROTEIN"/>
    <property type="match status" value="1"/>
</dbReference>
<dbReference type="KEGG" id="rhy:RD110_16550"/>
<keyword evidence="6 9" id="KW-0472">Membrane</keyword>
<keyword evidence="9" id="KW-0449">Lipoprotein</keyword>
<evidence type="ECO:0000313" key="11">
    <source>
        <dbReference type="EMBL" id="APW38609.1"/>
    </source>
</evidence>
<dbReference type="PROSITE" id="PS51257">
    <property type="entry name" value="PROKAR_LIPOPROTEIN"/>
    <property type="match status" value="1"/>
</dbReference>
<evidence type="ECO:0000256" key="4">
    <source>
        <dbReference type="ARBA" id="ARBA00011439"/>
    </source>
</evidence>
<evidence type="ECO:0000256" key="1">
    <source>
        <dbReference type="ARBA" id="ARBA00002591"/>
    </source>
</evidence>
<organism evidence="11 12">
    <name type="scientific">Rhodoferax koreensis</name>
    <dbReference type="NCBI Taxonomy" id="1842727"/>
    <lineage>
        <taxon>Bacteria</taxon>
        <taxon>Pseudomonadati</taxon>
        <taxon>Pseudomonadota</taxon>
        <taxon>Betaproteobacteria</taxon>
        <taxon>Burkholderiales</taxon>
        <taxon>Comamonadaceae</taxon>
        <taxon>Rhodoferax</taxon>
    </lineage>
</organism>
<dbReference type="InterPro" id="IPR000527">
    <property type="entry name" value="Flag_Lring"/>
</dbReference>
<dbReference type="GO" id="GO:0003774">
    <property type="term" value="F:cytoskeletal motor activity"/>
    <property type="evidence" value="ECO:0007669"/>
    <property type="project" value="InterPro"/>
</dbReference>
<dbReference type="AlphaFoldDB" id="A0A1P8JXX4"/>
<evidence type="ECO:0000256" key="2">
    <source>
        <dbReference type="ARBA" id="ARBA00004370"/>
    </source>
</evidence>
<dbReference type="PRINTS" id="PR01008">
    <property type="entry name" value="FLGLRINGFLGH"/>
</dbReference>
<keyword evidence="11" id="KW-0969">Cilium</keyword>
<reference evidence="11 12" key="1">
    <citation type="submission" date="2017-01" db="EMBL/GenBank/DDBJ databases">
        <authorList>
            <person name="Mah S.A."/>
            <person name="Swanson W.J."/>
            <person name="Moy G.W."/>
            <person name="Vacquier V.D."/>
        </authorList>
    </citation>
    <scope>NUCLEOTIDE SEQUENCE [LARGE SCALE GENOMIC DNA]</scope>
    <source>
        <strain evidence="11 12">DCY110</strain>
    </source>
</reference>
<keyword evidence="12" id="KW-1185">Reference proteome</keyword>
<comment type="function">
    <text evidence="1 9">Assembles around the rod to form the L-ring and probably protects the motor/basal body from shearing forces during rotation.</text>
</comment>
<comment type="subcellular location">
    <subcellularLocation>
        <location evidence="9">Cell outer membrane</location>
        <topology evidence="9">Lipid-anchor</topology>
    </subcellularLocation>
    <subcellularLocation>
        <location evidence="9">Bacterial flagellum basal body</location>
    </subcellularLocation>
    <subcellularLocation>
        <location evidence="2">Membrane</location>
    </subcellularLocation>
</comment>
<evidence type="ECO:0000256" key="10">
    <source>
        <dbReference type="SAM" id="MobiDB-lite"/>
    </source>
</evidence>
<evidence type="ECO:0000256" key="8">
    <source>
        <dbReference type="ARBA" id="ARBA00023237"/>
    </source>
</evidence>
<sequence length="237" mass="24349">MKPHLPSSNRAAGLGAALVLAGLVSGCGTVSDSIVSPPTLAPPTARPINIERLNNGAIFQVGMQSSPFSVRRKPRNIGDTLKVDISESLSASNKVTTDTSRENAVATKGPGTSSTSGGLINKILNLNDSASGSDSFKGSGSTENTSSFTGMLAASVINVLSNGNLVIAGERSVALNGGVSTLRFSGIVDPKDLSESNLVASSDVVNAKLEVLGRGDVSEAGRRSWLQRILTNSLSIW</sequence>
<dbReference type="RefSeq" id="WP_076200488.1">
    <property type="nucleotide sequence ID" value="NZ_CP019236.1"/>
</dbReference>
<keyword evidence="11" id="KW-0966">Cell projection</keyword>
<keyword evidence="5 9" id="KW-0732">Signal</keyword>
<dbReference type="GO" id="GO:0071973">
    <property type="term" value="P:bacterial-type flagellum-dependent cell motility"/>
    <property type="evidence" value="ECO:0007669"/>
    <property type="project" value="InterPro"/>
</dbReference>
<feature type="region of interest" description="Disordered" evidence="10">
    <location>
        <begin position="93"/>
        <end position="114"/>
    </location>
</feature>
<dbReference type="GO" id="GO:0009427">
    <property type="term" value="C:bacterial-type flagellum basal body, distal rod, L ring"/>
    <property type="evidence" value="ECO:0007669"/>
    <property type="project" value="InterPro"/>
</dbReference>
<dbReference type="STRING" id="1842727.RD110_16550"/>
<dbReference type="HAMAP" id="MF_00415">
    <property type="entry name" value="FlgH"/>
    <property type="match status" value="1"/>
</dbReference>
<dbReference type="OrthoDB" id="9789463at2"/>
<proteinExistence type="inferred from homology"/>
<keyword evidence="7 9" id="KW-0975">Bacterial flagellum</keyword>
<dbReference type="EMBL" id="CP019236">
    <property type="protein sequence ID" value="APW38609.1"/>
    <property type="molecule type" value="Genomic_DNA"/>
</dbReference>
<dbReference type="Proteomes" id="UP000186609">
    <property type="component" value="Chromosome"/>
</dbReference>
<evidence type="ECO:0000256" key="7">
    <source>
        <dbReference type="ARBA" id="ARBA00023143"/>
    </source>
</evidence>
<dbReference type="Pfam" id="PF02107">
    <property type="entry name" value="FlgH"/>
    <property type="match status" value="1"/>
</dbReference>
<evidence type="ECO:0000256" key="5">
    <source>
        <dbReference type="ARBA" id="ARBA00022729"/>
    </source>
</evidence>
<dbReference type="PANTHER" id="PTHR34933:SF3">
    <property type="entry name" value="FLAGELLAR L-RING PROTEIN"/>
    <property type="match status" value="1"/>
</dbReference>
<evidence type="ECO:0000256" key="6">
    <source>
        <dbReference type="ARBA" id="ARBA00023136"/>
    </source>
</evidence>
<gene>
    <name evidence="9" type="primary">flgH</name>
    <name evidence="11" type="ORF">RD110_16550</name>
</gene>